<dbReference type="AlphaFoldDB" id="A0A455SM23"/>
<protein>
    <submittedName>
        <fullName evidence="1">Uncharacterized protein</fullName>
    </submittedName>
</protein>
<organism evidence="1">
    <name type="scientific">Thermosporothrix sp. COM3</name>
    <dbReference type="NCBI Taxonomy" id="2490863"/>
    <lineage>
        <taxon>Bacteria</taxon>
        <taxon>Bacillati</taxon>
        <taxon>Chloroflexota</taxon>
        <taxon>Ktedonobacteria</taxon>
        <taxon>Ktedonobacterales</taxon>
        <taxon>Thermosporotrichaceae</taxon>
        <taxon>Thermosporothrix</taxon>
    </lineage>
</organism>
<name>A0A455SM23_9CHLR</name>
<evidence type="ECO:0000313" key="1">
    <source>
        <dbReference type="EMBL" id="BBH88776.1"/>
    </source>
</evidence>
<reference evidence="1" key="1">
    <citation type="submission" date="2018-12" db="EMBL/GenBank/DDBJ databases">
        <title>Novel natural products biosynthetic potential of the class Ktedonobacteria.</title>
        <authorList>
            <person name="Zheng Y."/>
            <person name="Saitou A."/>
            <person name="Wang C.M."/>
            <person name="Toyoda A."/>
            <person name="Minakuchi Y."/>
            <person name="Sekiguchi Y."/>
            <person name="Ueda K."/>
            <person name="Takano H."/>
            <person name="Sakai Y."/>
            <person name="Yokota A."/>
            <person name="Yabe S."/>
        </authorList>
    </citation>
    <scope>NUCLEOTIDE SEQUENCE</scope>
    <source>
        <strain evidence="1">COM3</strain>
    </source>
</reference>
<gene>
    <name evidence="1" type="ORF">KTC_35270</name>
</gene>
<dbReference type="EMBL" id="AP019376">
    <property type="protein sequence ID" value="BBH88776.1"/>
    <property type="molecule type" value="Genomic_DNA"/>
</dbReference>
<sequence length="58" mass="6633">MKVIVSLHSGHVEQIRPGVPLPRYIINIKWRKRTAIHAKIAEKEAHTAIPLSRGLYHT</sequence>
<proteinExistence type="predicted"/>
<accession>A0A455SM23</accession>